<evidence type="ECO:0000313" key="2">
    <source>
        <dbReference type="EMBL" id="PVD31401.1"/>
    </source>
</evidence>
<gene>
    <name evidence="2" type="ORF">C0Q70_06813</name>
</gene>
<feature type="compositionally biased region" description="Basic residues" evidence="1">
    <location>
        <begin position="620"/>
        <end position="632"/>
    </location>
</feature>
<dbReference type="EMBL" id="PZQS01000004">
    <property type="protein sequence ID" value="PVD31401.1"/>
    <property type="molecule type" value="Genomic_DNA"/>
</dbReference>
<organism evidence="2 3">
    <name type="scientific">Pomacea canaliculata</name>
    <name type="common">Golden apple snail</name>
    <dbReference type="NCBI Taxonomy" id="400727"/>
    <lineage>
        <taxon>Eukaryota</taxon>
        <taxon>Metazoa</taxon>
        <taxon>Spiralia</taxon>
        <taxon>Lophotrochozoa</taxon>
        <taxon>Mollusca</taxon>
        <taxon>Gastropoda</taxon>
        <taxon>Caenogastropoda</taxon>
        <taxon>Architaenioglossa</taxon>
        <taxon>Ampullarioidea</taxon>
        <taxon>Ampullariidae</taxon>
        <taxon>Pomacea</taxon>
    </lineage>
</organism>
<evidence type="ECO:0000313" key="3">
    <source>
        <dbReference type="Proteomes" id="UP000245119"/>
    </source>
</evidence>
<feature type="region of interest" description="Disordered" evidence="1">
    <location>
        <begin position="616"/>
        <end position="648"/>
    </location>
</feature>
<proteinExistence type="predicted"/>
<accession>A0A2T7PDC1</accession>
<dbReference type="OrthoDB" id="6155192at2759"/>
<dbReference type="Proteomes" id="UP000245119">
    <property type="component" value="Linkage Group LG4"/>
</dbReference>
<evidence type="ECO:0000256" key="1">
    <source>
        <dbReference type="SAM" id="MobiDB-lite"/>
    </source>
</evidence>
<feature type="compositionally biased region" description="Basic and acidic residues" evidence="1">
    <location>
        <begin position="634"/>
        <end position="648"/>
    </location>
</feature>
<dbReference type="AlphaFoldDB" id="A0A2T7PDC1"/>
<sequence length="736" mass="82961">MDGNTQVKPLDSTNKTFLKQLAKRLVKGVNKDFSDKNLKKYFERIIQELPDGDDLKTAVLQNSTSCLKFFIRYVHKTSLKKKDTNQLPASNGVDPKNSAVAEHTKTKTTIKDTNHVGEKEKCTQFPSQHSLGAQALFVAQQLEKSTNIEKLSEFADALMNSCASEQGVDKYCRLLQLMPGNVSITVLKKIVQMYFNELQSTTERIVANRSKDQAAECVHHLKKFLQLCHMKQPASNLGDDYPTYTDLVASLISLYLDLLLIKNRNSEEEQRSVCEFVCYLMTDVGTKLLDVVLQVTAADQQNGHLLLPLLRKIFLKKPKKSSPENYLRYVLAVRMWSNLLPVLRDVKEKSRDLPAPKGVIHWLLKKSPALSEDLPTDRKFKGRLVTAFMLDDVDDNIHDRLLDVLVEVDRKKSASDTLELETSVATLEETSHSQADKEWPDLAVQISEARDQEASDEDDVAEEMVDKSERRKDARSYYSKILGGDDLFCIDRGAKSKPEVKTSMSSGENNVSREERKKIEDGEKISEVSRVPAGKENLFCIDRGTKGMLKIMPEEVKAGEDQTDNEADLLEEVQNDRDGEERLGIDLTAGDEVSYFLVSGTKTMCDTAVDLNKSTGENKKLKKEKEKKRNSKGKPVDKADLHAAADEEKLDVGMKDEPMSPENRGKLANREALSLSCTEIGTNEEVPLCVDRDTEKTCDTFVDLTKLAGKDQKTKSFQREVVDRTCCMQLTMSFWM</sequence>
<reference evidence="2 3" key="1">
    <citation type="submission" date="2018-04" db="EMBL/GenBank/DDBJ databases">
        <title>The genome of golden apple snail Pomacea canaliculata provides insight into stress tolerance and invasive adaptation.</title>
        <authorList>
            <person name="Liu C."/>
            <person name="Liu B."/>
            <person name="Ren Y."/>
            <person name="Zhang Y."/>
            <person name="Wang H."/>
            <person name="Li S."/>
            <person name="Jiang F."/>
            <person name="Yin L."/>
            <person name="Zhang G."/>
            <person name="Qian W."/>
            <person name="Fan W."/>
        </authorList>
    </citation>
    <scope>NUCLEOTIDE SEQUENCE [LARGE SCALE GENOMIC DNA]</scope>
    <source>
        <strain evidence="2">SZHN2017</strain>
        <tissue evidence="2">Muscle</tissue>
    </source>
</reference>
<name>A0A2T7PDC1_POMCA</name>
<comment type="caution">
    <text evidence="2">The sequence shown here is derived from an EMBL/GenBank/DDBJ whole genome shotgun (WGS) entry which is preliminary data.</text>
</comment>
<protein>
    <submittedName>
        <fullName evidence="2">Uncharacterized protein</fullName>
    </submittedName>
</protein>
<keyword evidence="3" id="KW-1185">Reference proteome</keyword>